<dbReference type="OrthoDB" id="1194600at2759"/>
<proteinExistence type="predicted"/>
<accession>A0A2P5C197</accession>
<reference evidence="2" key="1">
    <citation type="submission" date="2016-06" db="EMBL/GenBank/DDBJ databases">
        <title>Parallel loss of symbiosis genes in relatives of nitrogen-fixing non-legume Parasponia.</title>
        <authorList>
            <person name="Van Velzen R."/>
            <person name="Holmer R."/>
            <person name="Bu F."/>
            <person name="Rutten L."/>
            <person name="Van Zeijl A."/>
            <person name="Liu W."/>
            <person name="Santuari L."/>
            <person name="Cao Q."/>
            <person name="Sharma T."/>
            <person name="Shen D."/>
            <person name="Roswanjaya Y."/>
            <person name="Wardhani T."/>
            <person name="Kalhor M.S."/>
            <person name="Jansen J."/>
            <person name="Van den Hoogen J."/>
            <person name="Gungor B."/>
            <person name="Hartog M."/>
            <person name="Hontelez J."/>
            <person name="Verver J."/>
            <person name="Yang W.-C."/>
            <person name="Schijlen E."/>
            <person name="Repin R."/>
            <person name="Schilthuizen M."/>
            <person name="Schranz E."/>
            <person name="Heidstra R."/>
            <person name="Miyata K."/>
            <person name="Fedorova E."/>
            <person name="Kohlen W."/>
            <person name="Bisseling T."/>
            <person name="Smit S."/>
            <person name="Geurts R."/>
        </authorList>
    </citation>
    <scope>NUCLEOTIDE SEQUENCE [LARGE SCALE GENOMIC DNA]</scope>
    <source>
        <strain evidence="2">cv. RG33-2</strain>
    </source>
</reference>
<name>A0A2P5C197_TREOI</name>
<dbReference type="EMBL" id="JXTC01000427">
    <property type="protein sequence ID" value="PON54830.1"/>
    <property type="molecule type" value="Genomic_DNA"/>
</dbReference>
<keyword evidence="2" id="KW-1185">Reference proteome</keyword>
<sequence>VKYYFVCVYDSEITTKLILKIEQTLHRLYAFYNVSKFALNSDVGVEKGESNTLLIIKDT</sequence>
<comment type="caution">
    <text evidence="1">The sequence shown here is derived from an EMBL/GenBank/DDBJ whole genome shotgun (WGS) entry which is preliminary data.</text>
</comment>
<gene>
    <name evidence="1" type="ORF">TorRG33x02_301510</name>
</gene>
<protein>
    <submittedName>
        <fullName evidence="1">Uncharacterized protein</fullName>
    </submittedName>
</protein>
<dbReference type="Proteomes" id="UP000237000">
    <property type="component" value="Unassembled WGS sequence"/>
</dbReference>
<evidence type="ECO:0000313" key="2">
    <source>
        <dbReference type="Proteomes" id="UP000237000"/>
    </source>
</evidence>
<dbReference type="InParanoid" id="A0A2P5C197"/>
<feature type="non-terminal residue" evidence="1">
    <location>
        <position position="1"/>
    </location>
</feature>
<dbReference type="AlphaFoldDB" id="A0A2P5C197"/>
<evidence type="ECO:0000313" key="1">
    <source>
        <dbReference type="EMBL" id="PON54830.1"/>
    </source>
</evidence>
<organism evidence="1 2">
    <name type="scientific">Trema orientale</name>
    <name type="common">Charcoal tree</name>
    <name type="synonym">Celtis orientalis</name>
    <dbReference type="NCBI Taxonomy" id="63057"/>
    <lineage>
        <taxon>Eukaryota</taxon>
        <taxon>Viridiplantae</taxon>
        <taxon>Streptophyta</taxon>
        <taxon>Embryophyta</taxon>
        <taxon>Tracheophyta</taxon>
        <taxon>Spermatophyta</taxon>
        <taxon>Magnoliopsida</taxon>
        <taxon>eudicotyledons</taxon>
        <taxon>Gunneridae</taxon>
        <taxon>Pentapetalae</taxon>
        <taxon>rosids</taxon>
        <taxon>fabids</taxon>
        <taxon>Rosales</taxon>
        <taxon>Cannabaceae</taxon>
        <taxon>Trema</taxon>
    </lineage>
</organism>